<comment type="similarity">
    <text evidence="7">Belongs to the carbohydrate kinase PfkB family. LacC subfamily.</text>
</comment>
<dbReference type="PANTHER" id="PTHR46566:SF1">
    <property type="entry name" value="1-PHOSPHOFRUCTOKINASE"/>
    <property type="match status" value="1"/>
</dbReference>
<dbReference type="InterPro" id="IPR002173">
    <property type="entry name" value="Carboh/pur_kinase_PfkB_CS"/>
</dbReference>
<keyword evidence="7" id="KW-0423">Lactose metabolism</keyword>
<dbReference type="PANTHER" id="PTHR46566">
    <property type="entry name" value="1-PHOSPHOFRUCTOKINASE-RELATED"/>
    <property type="match status" value="1"/>
</dbReference>
<reference evidence="11" key="1">
    <citation type="journal article" date="2019" name="Int. J. Syst. Evol. Microbiol.">
        <title>The Global Catalogue of Microorganisms (GCM) 10K type strain sequencing project: providing services to taxonomists for standard genome sequencing and annotation.</title>
        <authorList>
            <consortium name="The Broad Institute Genomics Platform"/>
            <consortium name="The Broad Institute Genome Sequencing Center for Infectious Disease"/>
            <person name="Wu L."/>
            <person name="Ma J."/>
        </authorList>
    </citation>
    <scope>NUCLEOTIDE SEQUENCE [LARGE SCALE GENOMIC DNA]</scope>
    <source>
        <strain evidence="11">R28</strain>
    </source>
</reference>
<dbReference type="PROSITE" id="PS00584">
    <property type="entry name" value="PFKB_KINASES_2"/>
    <property type="match status" value="1"/>
</dbReference>
<keyword evidence="11" id="KW-1185">Reference proteome</keyword>
<evidence type="ECO:0000256" key="2">
    <source>
        <dbReference type="ARBA" id="ARBA00022679"/>
    </source>
</evidence>
<dbReference type="InterPro" id="IPR017583">
    <property type="entry name" value="Tagatose/fructose_Pkinase"/>
</dbReference>
<protein>
    <recommendedName>
        <fullName evidence="7">Tagatose-6-phosphate kinase</fullName>
        <ecNumber evidence="7">2.7.1.144</ecNumber>
    </recommendedName>
</protein>
<dbReference type="GO" id="GO:0008662">
    <property type="term" value="F:1-phosphofructokinase activity"/>
    <property type="evidence" value="ECO:0007669"/>
    <property type="project" value="UniProtKB-EC"/>
</dbReference>
<evidence type="ECO:0000259" key="9">
    <source>
        <dbReference type="Pfam" id="PF00294"/>
    </source>
</evidence>
<evidence type="ECO:0000256" key="3">
    <source>
        <dbReference type="ARBA" id="ARBA00022741"/>
    </source>
</evidence>
<evidence type="ECO:0000256" key="8">
    <source>
        <dbReference type="RuleBase" id="RU369061"/>
    </source>
</evidence>
<evidence type="ECO:0000313" key="11">
    <source>
        <dbReference type="Proteomes" id="UP001597383"/>
    </source>
</evidence>
<sequence>MIYTCTLNPSVDYQIETKQLDLGSLNRVENTAFYPGGKGINVSRVLRNLDVDSIALGFIGGFTGTFILEKLHEEGVKTDFVIHNEPTRMNMKIKTMDGETEVNGSGATISVDEQNQLIDKVKQLNENDYFVLSGSLPPSISFDFYETLSSICSEKGVSLVLDIPNRSLKKLLKYRPFLIKPNQAELSEILGVEINTKQEAMEGAKELIQLGATNVIVSMGSEGAVFINNQHTAEAENPIGTLKSSVGAGDSLVGGFLASYINEHNFLKAFKYGVASGSATAFSNDLCKNSEVEKLVSKVLITE</sequence>
<dbReference type="EMBL" id="JBHUHQ010000009">
    <property type="protein sequence ID" value="MFD2043570.1"/>
    <property type="molecule type" value="Genomic_DNA"/>
</dbReference>
<comment type="caution">
    <text evidence="10">The sequence shown here is derived from an EMBL/GenBank/DDBJ whole genome shotgun (WGS) entry which is preliminary data.</text>
</comment>
<comment type="function">
    <text evidence="8">Catalyzes the ATP-dependent phosphorylation of fructose-l-phosphate to fructose-l,6-bisphosphate.</text>
</comment>
<evidence type="ECO:0000313" key="10">
    <source>
        <dbReference type="EMBL" id="MFD2043570.1"/>
    </source>
</evidence>
<dbReference type="Proteomes" id="UP001597383">
    <property type="component" value="Unassembled WGS sequence"/>
</dbReference>
<name>A0ABW4VYF8_9BACI</name>
<dbReference type="InterPro" id="IPR022463">
    <property type="entry name" value="1-PFruKinase"/>
</dbReference>
<dbReference type="PIRSF" id="PIRSF000535">
    <property type="entry name" value="1PFK/6PFK/LacC"/>
    <property type="match status" value="1"/>
</dbReference>
<gene>
    <name evidence="10" type="primary">pfkB</name>
    <name evidence="10" type="ORF">ACFSJF_04680</name>
</gene>
<evidence type="ECO:0000256" key="4">
    <source>
        <dbReference type="ARBA" id="ARBA00022777"/>
    </source>
</evidence>
<dbReference type="NCBIfam" id="TIGR03168">
    <property type="entry name" value="1-PFK"/>
    <property type="match status" value="1"/>
</dbReference>
<dbReference type="CDD" id="cd01164">
    <property type="entry name" value="FruK_PfkB_like"/>
    <property type="match status" value="1"/>
</dbReference>
<proteinExistence type="inferred from homology"/>
<dbReference type="Gene3D" id="3.40.1190.20">
    <property type="match status" value="1"/>
</dbReference>
<dbReference type="RefSeq" id="WP_377555296.1">
    <property type="nucleotide sequence ID" value="NZ_JBHUHQ010000009.1"/>
</dbReference>
<comment type="catalytic activity">
    <reaction evidence="7">
        <text>D-tagatofuranose 6-phosphate + ATP = D-tagatofuranose 1,6-bisphosphate + ADP + H(+)</text>
        <dbReference type="Rhea" id="RHEA:12420"/>
        <dbReference type="ChEBI" id="CHEBI:15378"/>
        <dbReference type="ChEBI" id="CHEBI:30616"/>
        <dbReference type="ChEBI" id="CHEBI:58694"/>
        <dbReference type="ChEBI" id="CHEBI:58695"/>
        <dbReference type="ChEBI" id="CHEBI:456216"/>
        <dbReference type="EC" id="2.7.1.144"/>
    </reaction>
</comment>
<comment type="catalytic activity">
    <reaction evidence="6 8">
        <text>beta-D-fructose 1-phosphate + ATP = beta-D-fructose 1,6-bisphosphate + ADP + H(+)</text>
        <dbReference type="Rhea" id="RHEA:14213"/>
        <dbReference type="ChEBI" id="CHEBI:15378"/>
        <dbReference type="ChEBI" id="CHEBI:30616"/>
        <dbReference type="ChEBI" id="CHEBI:32966"/>
        <dbReference type="ChEBI" id="CHEBI:138881"/>
        <dbReference type="ChEBI" id="CHEBI:456216"/>
        <dbReference type="EC" id="2.7.1.56"/>
    </reaction>
</comment>
<evidence type="ECO:0000256" key="1">
    <source>
        <dbReference type="ARBA" id="ARBA00005380"/>
    </source>
</evidence>
<comment type="similarity">
    <text evidence="1">Belongs to the carbohydrate kinase pfkB family.</text>
</comment>
<keyword evidence="4 8" id="KW-0418">Kinase</keyword>
<keyword evidence="5 7" id="KW-0067">ATP-binding</keyword>
<accession>A0ABW4VYF8</accession>
<keyword evidence="2 7" id="KW-0808">Transferase</keyword>
<dbReference type="SUPFAM" id="SSF53613">
    <property type="entry name" value="Ribokinase-like"/>
    <property type="match status" value="1"/>
</dbReference>
<dbReference type="NCBIfam" id="TIGR03828">
    <property type="entry name" value="pfkB"/>
    <property type="match status" value="1"/>
</dbReference>
<dbReference type="InterPro" id="IPR029056">
    <property type="entry name" value="Ribokinase-like"/>
</dbReference>
<feature type="domain" description="Carbohydrate kinase PfkB" evidence="9">
    <location>
        <begin position="13"/>
        <end position="283"/>
    </location>
</feature>
<organism evidence="10 11">
    <name type="scientific">Ornithinibacillus salinisoli</name>
    <dbReference type="NCBI Taxonomy" id="1848459"/>
    <lineage>
        <taxon>Bacteria</taxon>
        <taxon>Bacillati</taxon>
        <taxon>Bacillota</taxon>
        <taxon>Bacilli</taxon>
        <taxon>Bacillales</taxon>
        <taxon>Bacillaceae</taxon>
        <taxon>Ornithinibacillus</taxon>
    </lineage>
</organism>
<keyword evidence="3 7" id="KW-0547">Nucleotide-binding</keyword>
<dbReference type="InterPro" id="IPR011611">
    <property type="entry name" value="PfkB_dom"/>
</dbReference>
<comment type="pathway">
    <text evidence="7">Carbohydrate metabolism; D-tagatose 6-phosphate degradation; D-glyceraldehyde 3-phosphate and glycerone phosphate from D-tagatose 6-phosphate: step 1/2.</text>
</comment>
<evidence type="ECO:0000256" key="5">
    <source>
        <dbReference type="ARBA" id="ARBA00022840"/>
    </source>
</evidence>
<dbReference type="Pfam" id="PF00294">
    <property type="entry name" value="PfkB"/>
    <property type="match status" value="1"/>
</dbReference>
<evidence type="ECO:0000256" key="7">
    <source>
        <dbReference type="PIRNR" id="PIRNR000535"/>
    </source>
</evidence>
<dbReference type="EC" id="2.7.1.144" evidence="7"/>
<evidence type="ECO:0000256" key="6">
    <source>
        <dbReference type="ARBA" id="ARBA00047745"/>
    </source>
</evidence>